<evidence type="ECO:0000313" key="1">
    <source>
        <dbReference type="EnsemblMetazoa" id="AALB010059-PA"/>
    </source>
</evidence>
<evidence type="ECO:0000313" key="2">
    <source>
        <dbReference type="Proteomes" id="UP000069272"/>
    </source>
</evidence>
<dbReference type="AlphaFoldDB" id="A0A182FU25"/>
<sequence>MIVVGDGALLIVGTFKRRSPDPDFKLYLSSNISLADYNMGYCLTGTLERGCQRTNQFQTTHFAVIRRCWPSYDGHDGHGGNGGGGGFGTGGAHKSNSKTQHTYIDFLFNR</sequence>
<protein>
    <submittedName>
        <fullName evidence="1">Uncharacterized protein</fullName>
    </submittedName>
</protein>
<name>A0A182FU25_ANOAL</name>
<proteinExistence type="predicted"/>
<dbReference type="VEuPathDB" id="VectorBase:AALB010059"/>
<keyword evidence="2" id="KW-1185">Reference proteome</keyword>
<dbReference type="VEuPathDB" id="VectorBase:AALB20_033694"/>
<accession>A0A182FU25</accession>
<dbReference type="Proteomes" id="UP000069272">
    <property type="component" value="Chromosome 3R"/>
</dbReference>
<dbReference type="EnsemblMetazoa" id="AALB010059-RA">
    <property type="protein sequence ID" value="AALB010059-PA"/>
    <property type="gene ID" value="AALB010059"/>
</dbReference>
<organism evidence="1 2">
    <name type="scientific">Anopheles albimanus</name>
    <name type="common">New world malaria mosquito</name>
    <dbReference type="NCBI Taxonomy" id="7167"/>
    <lineage>
        <taxon>Eukaryota</taxon>
        <taxon>Metazoa</taxon>
        <taxon>Ecdysozoa</taxon>
        <taxon>Arthropoda</taxon>
        <taxon>Hexapoda</taxon>
        <taxon>Insecta</taxon>
        <taxon>Pterygota</taxon>
        <taxon>Neoptera</taxon>
        <taxon>Endopterygota</taxon>
        <taxon>Diptera</taxon>
        <taxon>Nematocera</taxon>
        <taxon>Culicoidea</taxon>
        <taxon>Culicidae</taxon>
        <taxon>Anophelinae</taxon>
        <taxon>Anopheles</taxon>
    </lineage>
</organism>
<reference evidence="1 2" key="1">
    <citation type="journal article" date="2017" name="G3 (Bethesda)">
        <title>The Physical Genome Mapping of Anopheles albimanus Corrected Scaffold Misassemblies and Identified Interarm Rearrangements in Genus Anopheles.</title>
        <authorList>
            <person name="Artemov G.N."/>
            <person name="Peery A.N."/>
            <person name="Jiang X."/>
            <person name="Tu Z."/>
            <person name="Stegniy V.N."/>
            <person name="Sharakhova M.V."/>
            <person name="Sharakhov I.V."/>
        </authorList>
    </citation>
    <scope>NUCLEOTIDE SEQUENCE [LARGE SCALE GENOMIC DNA]</scope>
    <source>
        <strain evidence="1 2">ALBI9_A</strain>
    </source>
</reference>
<reference evidence="1" key="2">
    <citation type="submission" date="2022-08" db="UniProtKB">
        <authorList>
            <consortium name="EnsemblMetazoa"/>
        </authorList>
    </citation>
    <scope>IDENTIFICATION</scope>
    <source>
        <strain evidence="1">STECLA/ALBI9_A</strain>
    </source>
</reference>